<dbReference type="KEGG" id="rso:RSc2592"/>
<dbReference type="PANTHER" id="PTHR35145:SF1">
    <property type="entry name" value="CYTOPLASMIC PROTEIN"/>
    <property type="match status" value="1"/>
</dbReference>
<dbReference type="STRING" id="267608.RSc2592"/>
<organism evidence="1 2">
    <name type="scientific">Ralstonia nicotianae (strain ATCC BAA-1114 / GMI1000)</name>
    <name type="common">Ralstonia solanacearum</name>
    <dbReference type="NCBI Taxonomy" id="267608"/>
    <lineage>
        <taxon>Bacteria</taxon>
        <taxon>Pseudomonadati</taxon>
        <taxon>Pseudomonadota</taxon>
        <taxon>Betaproteobacteria</taxon>
        <taxon>Burkholderiales</taxon>
        <taxon>Burkholderiaceae</taxon>
        <taxon>Ralstonia</taxon>
        <taxon>Ralstonia solanacearum species complex</taxon>
    </lineage>
</organism>
<dbReference type="InterPro" id="IPR038056">
    <property type="entry name" value="YjbR-like_sf"/>
</dbReference>
<dbReference type="PANTHER" id="PTHR35145">
    <property type="entry name" value="CYTOPLASMIC PROTEIN-RELATED"/>
    <property type="match status" value="1"/>
</dbReference>
<dbReference type="Pfam" id="PF04237">
    <property type="entry name" value="YjbR"/>
    <property type="match status" value="1"/>
</dbReference>
<dbReference type="InterPro" id="IPR007351">
    <property type="entry name" value="YjbR"/>
</dbReference>
<dbReference type="EnsemblBacteria" id="CAD16299">
    <property type="protein sequence ID" value="CAD16299"/>
    <property type="gene ID" value="RSc2592"/>
</dbReference>
<reference evidence="1 2" key="1">
    <citation type="journal article" date="2002" name="Nature">
        <title>Genome sequence of the plant pathogen Ralstonia solanacearum.</title>
        <authorList>
            <person name="Salanoubat M."/>
            <person name="Genin S."/>
            <person name="Artiguenave F."/>
            <person name="Gouzy J."/>
            <person name="Mangenot S."/>
            <person name="Arlat M."/>
            <person name="Billault A."/>
            <person name="Brottier P."/>
            <person name="Camus J.C."/>
            <person name="Cattolico L."/>
            <person name="Chandler M."/>
            <person name="Choisne N."/>
            <person name="Claudel-Renard C."/>
            <person name="Cunnac S."/>
            <person name="Demange N."/>
            <person name="Gaspin C."/>
            <person name="Lavie M."/>
            <person name="Moisan A."/>
            <person name="Robert C."/>
            <person name="Saurin W."/>
            <person name="Schiex T."/>
            <person name="Siguier P."/>
            <person name="Thebault P."/>
            <person name="Whalen M."/>
            <person name="Wincker P."/>
            <person name="Levy M."/>
            <person name="Weissenbach J."/>
            <person name="Boucher C.A."/>
        </authorList>
    </citation>
    <scope>NUCLEOTIDE SEQUENCE [LARGE SCALE GENOMIC DNA]</scope>
    <source>
        <strain evidence="2">ATCC BAA-1114 / GMI1000</strain>
    </source>
</reference>
<dbReference type="HOGENOM" id="CLU_105851_5_0_4"/>
<dbReference type="Proteomes" id="UP000001436">
    <property type="component" value="Chromosome"/>
</dbReference>
<dbReference type="Gene3D" id="3.90.1150.30">
    <property type="match status" value="1"/>
</dbReference>
<keyword evidence="2" id="KW-1185">Reference proteome</keyword>
<dbReference type="SUPFAM" id="SSF142906">
    <property type="entry name" value="YjbR-like"/>
    <property type="match status" value="1"/>
</dbReference>
<evidence type="ECO:0008006" key="3">
    <source>
        <dbReference type="Google" id="ProtNLM"/>
    </source>
</evidence>
<name>Q8XW83_RALN1</name>
<sequence length="118" mass="13614">MITRSEIFEYAEKTFGAKPDYPFKTYPHYAILRHLDDQKWFGLVMNVPKDKLGLEGEGDVDVIDIKCHPDKVHDLKIKAGFLPAYHMNKEHWLTAVLDGSVTKEEVFSLLAESYELTK</sequence>
<accession>Q8XW83</accession>
<dbReference type="AlphaFoldDB" id="Q8XW83"/>
<dbReference type="PATRIC" id="fig|267608.8.peg.2635"/>
<evidence type="ECO:0000313" key="1">
    <source>
        <dbReference type="EMBL" id="CAD16299.1"/>
    </source>
</evidence>
<protein>
    <recommendedName>
        <fullName evidence="3">MmcQ/YjbR family DNA-binding protein</fullName>
    </recommendedName>
</protein>
<dbReference type="InterPro" id="IPR058532">
    <property type="entry name" value="YjbR/MT2646/Rv2570-like"/>
</dbReference>
<evidence type="ECO:0000313" key="2">
    <source>
        <dbReference type="Proteomes" id="UP000001436"/>
    </source>
</evidence>
<proteinExistence type="predicted"/>
<dbReference type="EMBL" id="AL646052">
    <property type="protein sequence ID" value="CAD16299.1"/>
    <property type="molecule type" value="Genomic_DNA"/>
</dbReference>
<gene>
    <name evidence="1" type="ordered locus">RSc2592</name>
</gene>
<dbReference type="eggNOG" id="COG2315">
    <property type="taxonomic scope" value="Bacteria"/>
</dbReference>